<keyword evidence="1" id="KW-0732">Signal</keyword>
<proteinExistence type="predicted"/>
<protein>
    <recommendedName>
        <fullName evidence="4">Secreted protein</fullName>
    </recommendedName>
</protein>
<feature type="chain" id="PRO_5017224412" description="Secreted protein" evidence="1">
    <location>
        <begin position="24"/>
        <end position="78"/>
    </location>
</feature>
<evidence type="ECO:0000256" key="1">
    <source>
        <dbReference type="SAM" id="SignalP"/>
    </source>
</evidence>
<dbReference type="AlphaFoldDB" id="A0A395HDH7"/>
<dbReference type="RefSeq" id="XP_025579482.1">
    <property type="nucleotide sequence ID" value="XM_025713996.1"/>
</dbReference>
<sequence length="78" mass="8426">MCRVVRSTVGCVAVILLQLRLSAENLVPNGLTTDDRRIRRNRGRFGPARRYLRPGDGNGAMVVAGPFSPGGALHRLGI</sequence>
<name>A0A395HDH7_9EURO</name>
<organism evidence="2 3">
    <name type="scientific">Aspergillus ibericus CBS 121593</name>
    <dbReference type="NCBI Taxonomy" id="1448316"/>
    <lineage>
        <taxon>Eukaryota</taxon>
        <taxon>Fungi</taxon>
        <taxon>Dikarya</taxon>
        <taxon>Ascomycota</taxon>
        <taxon>Pezizomycotina</taxon>
        <taxon>Eurotiomycetes</taxon>
        <taxon>Eurotiomycetidae</taxon>
        <taxon>Eurotiales</taxon>
        <taxon>Aspergillaceae</taxon>
        <taxon>Aspergillus</taxon>
        <taxon>Aspergillus subgen. Circumdati</taxon>
    </lineage>
</organism>
<evidence type="ECO:0000313" key="2">
    <source>
        <dbReference type="EMBL" id="RAL05155.1"/>
    </source>
</evidence>
<feature type="signal peptide" evidence="1">
    <location>
        <begin position="1"/>
        <end position="23"/>
    </location>
</feature>
<dbReference type="Proteomes" id="UP000249402">
    <property type="component" value="Unassembled WGS sequence"/>
</dbReference>
<evidence type="ECO:0000313" key="3">
    <source>
        <dbReference type="Proteomes" id="UP000249402"/>
    </source>
</evidence>
<reference evidence="2 3" key="1">
    <citation type="submission" date="2018-02" db="EMBL/GenBank/DDBJ databases">
        <title>The genomes of Aspergillus section Nigri reveals drivers in fungal speciation.</title>
        <authorList>
            <consortium name="DOE Joint Genome Institute"/>
            <person name="Vesth T.C."/>
            <person name="Nybo J."/>
            <person name="Theobald S."/>
            <person name="Brandl J."/>
            <person name="Frisvad J.C."/>
            <person name="Nielsen K.F."/>
            <person name="Lyhne E.K."/>
            <person name="Kogle M.E."/>
            <person name="Kuo A."/>
            <person name="Riley R."/>
            <person name="Clum A."/>
            <person name="Nolan M."/>
            <person name="Lipzen A."/>
            <person name="Salamov A."/>
            <person name="Henrissat B."/>
            <person name="Wiebenga A."/>
            <person name="De vries R.P."/>
            <person name="Grigoriev I.V."/>
            <person name="Mortensen U.H."/>
            <person name="Andersen M.R."/>
            <person name="Baker S.E."/>
        </authorList>
    </citation>
    <scope>NUCLEOTIDE SEQUENCE [LARGE SCALE GENOMIC DNA]</scope>
    <source>
        <strain evidence="2 3">CBS 121593</strain>
    </source>
</reference>
<accession>A0A395HDH7</accession>
<dbReference type="GeneID" id="37218861"/>
<gene>
    <name evidence="2" type="ORF">BO80DRAFT_178299</name>
</gene>
<dbReference type="VEuPathDB" id="FungiDB:BO80DRAFT_178299"/>
<evidence type="ECO:0008006" key="4">
    <source>
        <dbReference type="Google" id="ProtNLM"/>
    </source>
</evidence>
<dbReference type="EMBL" id="KZ824422">
    <property type="protein sequence ID" value="RAL05155.1"/>
    <property type="molecule type" value="Genomic_DNA"/>
</dbReference>
<keyword evidence="3" id="KW-1185">Reference proteome</keyword>